<dbReference type="InterPro" id="IPR000719">
    <property type="entry name" value="Prot_kinase_dom"/>
</dbReference>
<dbReference type="PROSITE" id="PS50011">
    <property type="entry name" value="PROTEIN_KINASE_DOM"/>
    <property type="match status" value="1"/>
</dbReference>
<dbReference type="EMBL" id="UYRT01004261">
    <property type="protein sequence ID" value="VDK36019.1"/>
    <property type="molecule type" value="Genomic_DNA"/>
</dbReference>
<dbReference type="InterPro" id="IPR050235">
    <property type="entry name" value="CK1_Ser-Thr_kinase"/>
</dbReference>
<dbReference type="OrthoDB" id="5797634at2759"/>
<name>A0A183D1X4_9BILA</name>
<dbReference type="SUPFAM" id="SSF56112">
    <property type="entry name" value="Protein kinase-like (PK-like)"/>
    <property type="match status" value="1"/>
</dbReference>
<reference evidence="2 3" key="2">
    <citation type="submission" date="2018-11" db="EMBL/GenBank/DDBJ databases">
        <authorList>
            <consortium name="Pathogen Informatics"/>
        </authorList>
    </citation>
    <scope>NUCLEOTIDE SEQUENCE [LARGE SCALE GENOMIC DNA]</scope>
</reference>
<evidence type="ECO:0000259" key="1">
    <source>
        <dbReference type="PROSITE" id="PS50011"/>
    </source>
</evidence>
<organism evidence="4">
    <name type="scientific">Gongylonema pulchrum</name>
    <dbReference type="NCBI Taxonomy" id="637853"/>
    <lineage>
        <taxon>Eukaryota</taxon>
        <taxon>Metazoa</taxon>
        <taxon>Ecdysozoa</taxon>
        <taxon>Nematoda</taxon>
        <taxon>Chromadorea</taxon>
        <taxon>Rhabditida</taxon>
        <taxon>Spirurina</taxon>
        <taxon>Spiruromorpha</taxon>
        <taxon>Spiruroidea</taxon>
        <taxon>Gongylonematidae</taxon>
        <taxon>Gongylonema</taxon>
    </lineage>
</organism>
<reference evidence="4" key="1">
    <citation type="submission" date="2016-06" db="UniProtKB">
        <authorList>
            <consortium name="WormBaseParasite"/>
        </authorList>
    </citation>
    <scope>IDENTIFICATION</scope>
</reference>
<accession>A0A183D1X4</accession>
<dbReference type="Gene3D" id="1.10.510.10">
    <property type="entry name" value="Transferase(Phosphotransferase) domain 1"/>
    <property type="match status" value="1"/>
</dbReference>
<protein>
    <submittedName>
        <fullName evidence="4">Protein kinase domain-containing protein</fullName>
    </submittedName>
</protein>
<sequence>MINIIFLRDNLQYGETLRDVRARLGGFTVSTNLKLTYLTIECIEEFHKIGYIHRDIKPSAYAIGLEADASHVYLVGFGLARRYKATGKTTVASHRRQERSRKDDVESWFYMFVEFFLSSTPLPWAGEKNSEEVLRRKEYFLTSTGFQRVIKNCDGIPPATNRILRQLGTYQYETCPDYHLMKNIFRNAIIKGNFKSEKMDWLKGKDSDMVAAGACESRIFGEKTETEKESIRVEEEYVLGPNEHRLIYNKRSTKTDSPAGWLHSVVFNITQKGCIYEPARACVFFFL</sequence>
<dbReference type="WBParaSite" id="GPUH_0000272001-mRNA-1">
    <property type="protein sequence ID" value="GPUH_0000272001-mRNA-1"/>
    <property type="gene ID" value="GPUH_0000272001"/>
</dbReference>
<feature type="domain" description="Protein kinase" evidence="1">
    <location>
        <begin position="1"/>
        <end position="173"/>
    </location>
</feature>
<dbReference type="PANTHER" id="PTHR11909">
    <property type="entry name" value="CASEIN KINASE-RELATED"/>
    <property type="match status" value="1"/>
</dbReference>
<dbReference type="GO" id="GO:0005524">
    <property type="term" value="F:ATP binding"/>
    <property type="evidence" value="ECO:0007669"/>
    <property type="project" value="InterPro"/>
</dbReference>
<dbReference type="AlphaFoldDB" id="A0A183D1X4"/>
<keyword evidence="3" id="KW-1185">Reference proteome</keyword>
<proteinExistence type="predicted"/>
<evidence type="ECO:0000313" key="2">
    <source>
        <dbReference type="EMBL" id="VDK36019.1"/>
    </source>
</evidence>
<dbReference type="GO" id="GO:0004672">
    <property type="term" value="F:protein kinase activity"/>
    <property type="evidence" value="ECO:0007669"/>
    <property type="project" value="InterPro"/>
</dbReference>
<evidence type="ECO:0000313" key="4">
    <source>
        <dbReference type="WBParaSite" id="GPUH_0000272001-mRNA-1"/>
    </source>
</evidence>
<gene>
    <name evidence="2" type="ORF">GPUH_LOCUS2716</name>
</gene>
<evidence type="ECO:0000313" key="3">
    <source>
        <dbReference type="Proteomes" id="UP000271098"/>
    </source>
</evidence>
<dbReference type="InterPro" id="IPR011009">
    <property type="entry name" value="Kinase-like_dom_sf"/>
</dbReference>
<dbReference type="Proteomes" id="UP000271098">
    <property type="component" value="Unassembled WGS sequence"/>
</dbReference>